<evidence type="ECO:0000313" key="2">
    <source>
        <dbReference type="Proteomes" id="UP000616779"/>
    </source>
</evidence>
<organism evidence="1 2">
    <name type="scientific">Paenibacillus phytorum</name>
    <dbReference type="NCBI Taxonomy" id="2654977"/>
    <lineage>
        <taxon>Bacteria</taxon>
        <taxon>Bacillati</taxon>
        <taxon>Bacillota</taxon>
        <taxon>Bacilli</taxon>
        <taxon>Bacillales</taxon>
        <taxon>Paenibacillaceae</taxon>
        <taxon>Paenibacillus</taxon>
    </lineage>
</organism>
<gene>
    <name evidence="1" type="ORF">GC098_20280</name>
</gene>
<name>A0ABX1Y1G5_9BACL</name>
<dbReference type="Proteomes" id="UP000616779">
    <property type="component" value="Unassembled WGS sequence"/>
</dbReference>
<comment type="caution">
    <text evidence="1">The sequence shown here is derived from an EMBL/GenBank/DDBJ whole genome shotgun (WGS) entry which is preliminary data.</text>
</comment>
<protein>
    <submittedName>
        <fullName evidence="1">Uncharacterized protein</fullName>
    </submittedName>
</protein>
<dbReference type="EMBL" id="WHOA01000133">
    <property type="protein sequence ID" value="NOU73729.1"/>
    <property type="molecule type" value="Genomic_DNA"/>
</dbReference>
<evidence type="ECO:0000313" key="1">
    <source>
        <dbReference type="EMBL" id="NOU73729.1"/>
    </source>
</evidence>
<keyword evidence="2" id="KW-1185">Reference proteome</keyword>
<accession>A0ABX1Y1G5</accession>
<reference evidence="1 2" key="1">
    <citation type="submission" date="2019-10" db="EMBL/GenBank/DDBJ databases">
        <title>Description of Paenibacillus terrestris sp. nov.</title>
        <authorList>
            <person name="Carlier A."/>
            <person name="Qi S."/>
        </authorList>
    </citation>
    <scope>NUCLEOTIDE SEQUENCE [LARGE SCALE GENOMIC DNA]</scope>
    <source>
        <strain evidence="1 2">LMG 31458</strain>
    </source>
</reference>
<sequence>MVKDSNFEPLDSIVRNNTGILLHYVYAEDHGWSMTLFDGDKEVSQYICNWDDEIRIEDSKFDLQPFFNRGLISESSPISEQLHPHTFDELFDNKPYYRMAQELGLIYYYWTSYHTVEYRENEYKYLIHNTRDDD</sequence>
<proteinExistence type="predicted"/>